<organism evidence="1 2">
    <name type="scientific">Selenomonas ruminantium</name>
    <dbReference type="NCBI Taxonomy" id="971"/>
    <lineage>
        <taxon>Bacteria</taxon>
        <taxon>Bacillati</taxon>
        <taxon>Bacillota</taxon>
        <taxon>Negativicutes</taxon>
        <taxon>Selenomonadales</taxon>
        <taxon>Selenomonadaceae</taxon>
        <taxon>Selenomonas</taxon>
    </lineage>
</organism>
<dbReference type="GO" id="GO:0016020">
    <property type="term" value="C:membrane"/>
    <property type="evidence" value="ECO:0007669"/>
    <property type="project" value="InterPro"/>
</dbReference>
<proteinExistence type="predicted"/>
<dbReference type="RefSeq" id="WP_074572994.1">
    <property type="nucleotide sequence ID" value="NZ_FNJQ01000027.1"/>
</dbReference>
<dbReference type="Proteomes" id="UP000182412">
    <property type="component" value="Unassembled WGS sequence"/>
</dbReference>
<dbReference type="SUPFAM" id="SSF53756">
    <property type="entry name" value="UDP-Glycosyltransferase/glycogen phosphorylase"/>
    <property type="match status" value="1"/>
</dbReference>
<reference evidence="1 2" key="1">
    <citation type="submission" date="2016-10" db="EMBL/GenBank/DDBJ databases">
        <authorList>
            <person name="de Groot N.N."/>
        </authorList>
    </citation>
    <scope>NUCLEOTIDE SEQUENCE [LARGE SCALE GENOMIC DNA]</scope>
    <source>
        <strain evidence="1 2">S137</strain>
    </source>
</reference>
<gene>
    <name evidence="1" type="ORF">SAMN05216366_1276</name>
</gene>
<keyword evidence="1" id="KW-0808">Transferase</keyword>
<evidence type="ECO:0000313" key="1">
    <source>
        <dbReference type="EMBL" id="SDP58855.1"/>
    </source>
</evidence>
<dbReference type="OrthoDB" id="9807097at2"/>
<accession>A0A1H0TYL3</accession>
<dbReference type="Gene3D" id="3.40.50.12580">
    <property type="match status" value="1"/>
</dbReference>
<sequence>MRRVIIFYELISREYDVCRKIKKKIEEMGGEAYVFSITFEWYDAVVLSKKTKIDFVLMPWMYTDHNYELVQPFIENNPNVKLGNFHHEEISSPAYESVLLPKSENAKNSMLHFVWTGTFAESLRLCGVKKENIFVIGNPRCDEGRTVNKTRLDLSQEYKLNVDKKWILYAETRDASPKLLASNKRDLLGLGITEAVYNQAVKYDVESLKKTIEQLHCLPDEFFDEYEIIYRPHPGHRANASIDQRVHVITDYSIYEWLNVAELYVTWQSTSIFESDLMGVVSFLHEPVNREDRFRVRGLVEYPKIIDLSDLIHVNIESAKSSQNRKMTYKKYLGECDGKSVRNVAEKVIDLIELPPQNYKVNYIGIRKYRLWKERIYEIITRVFVKLNILQHLHYPNTSYLRIRDIPYKKGNL</sequence>
<dbReference type="GO" id="GO:0047355">
    <property type="term" value="F:CDP-glycerol glycerophosphotransferase activity"/>
    <property type="evidence" value="ECO:0007669"/>
    <property type="project" value="InterPro"/>
</dbReference>
<dbReference type="Pfam" id="PF04464">
    <property type="entry name" value="Glyphos_transf"/>
    <property type="match status" value="1"/>
</dbReference>
<protein>
    <submittedName>
        <fullName evidence="1">CDP-Glycerol:Poly(Glycerophosphate) glycerophosphotransferase</fullName>
    </submittedName>
</protein>
<evidence type="ECO:0000313" key="2">
    <source>
        <dbReference type="Proteomes" id="UP000182412"/>
    </source>
</evidence>
<dbReference type="AlphaFoldDB" id="A0A1H0TYL3"/>
<dbReference type="InterPro" id="IPR043148">
    <property type="entry name" value="TagF_C"/>
</dbReference>
<dbReference type="InterPro" id="IPR007554">
    <property type="entry name" value="Glycerophosphate_synth"/>
</dbReference>
<dbReference type="EMBL" id="FNJQ01000027">
    <property type="protein sequence ID" value="SDP58855.1"/>
    <property type="molecule type" value="Genomic_DNA"/>
</dbReference>
<name>A0A1H0TYL3_SELRU</name>